<reference evidence="2 3" key="1">
    <citation type="submission" date="2016-10" db="EMBL/GenBank/DDBJ databases">
        <authorList>
            <person name="de Groot N.N."/>
        </authorList>
    </citation>
    <scope>NUCLEOTIDE SEQUENCE [LARGE SCALE GENOMIC DNA]</scope>
    <source>
        <strain evidence="2 3">CGMCC 4.6533</strain>
    </source>
</reference>
<protein>
    <submittedName>
        <fullName evidence="2">Uncharacterized protein</fullName>
    </submittedName>
</protein>
<feature type="compositionally biased region" description="Low complexity" evidence="1">
    <location>
        <begin position="36"/>
        <end position="45"/>
    </location>
</feature>
<name>A0A1G9WDV1_9ACTN</name>
<proteinExistence type="predicted"/>
<sequence>MLAVALAVPVLAFVGLMLMERLEEIMLPARHSAGPAALPGKAAAPPRNPDEDLAVTTQRDASQDERPPLSGPAPLDAAVGALQGTSTRRQWVKNPRVSTPGSEKQGQRVIGRIEWSEAGRPVGSRSQAVDPEVRRSPQPLVASPPAEPHAMVPPTEVCAGSSHP</sequence>
<feature type="region of interest" description="Disordered" evidence="1">
    <location>
        <begin position="36"/>
        <end position="164"/>
    </location>
</feature>
<evidence type="ECO:0000313" key="3">
    <source>
        <dbReference type="Proteomes" id="UP000199202"/>
    </source>
</evidence>
<gene>
    <name evidence="2" type="ORF">SAMN05421869_15817</name>
</gene>
<dbReference type="AlphaFoldDB" id="A0A1G9WDV1"/>
<dbReference type="EMBL" id="FNDJ01000058">
    <property type="protein sequence ID" value="SDM82477.1"/>
    <property type="molecule type" value="Genomic_DNA"/>
</dbReference>
<keyword evidence="3" id="KW-1185">Reference proteome</keyword>
<evidence type="ECO:0000313" key="2">
    <source>
        <dbReference type="EMBL" id="SDM82477.1"/>
    </source>
</evidence>
<organism evidence="2 3">
    <name type="scientific">Nonomuraea jiangxiensis</name>
    <dbReference type="NCBI Taxonomy" id="633440"/>
    <lineage>
        <taxon>Bacteria</taxon>
        <taxon>Bacillati</taxon>
        <taxon>Actinomycetota</taxon>
        <taxon>Actinomycetes</taxon>
        <taxon>Streptosporangiales</taxon>
        <taxon>Streptosporangiaceae</taxon>
        <taxon>Nonomuraea</taxon>
    </lineage>
</organism>
<evidence type="ECO:0000256" key="1">
    <source>
        <dbReference type="SAM" id="MobiDB-lite"/>
    </source>
</evidence>
<accession>A0A1G9WDV1</accession>
<dbReference type="Proteomes" id="UP000199202">
    <property type="component" value="Unassembled WGS sequence"/>
</dbReference>